<proteinExistence type="predicted"/>
<dbReference type="Pfam" id="PF00249">
    <property type="entry name" value="Myb_DNA-binding"/>
    <property type="match status" value="1"/>
</dbReference>
<feature type="compositionally biased region" description="Basic and acidic residues" evidence="1">
    <location>
        <begin position="575"/>
        <end position="585"/>
    </location>
</feature>
<evidence type="ECO:0008006" key="6">
    <source>
        <dbReference type="Google" id="ProtNLM"/>
    </source>
</evidence>
<dbReference type="GO" id="GO:0003682">
    <property type="term" value="F:chromatin binding"/>
    <property type="evidence" value="ECO:0007669"/>
    <property type="project" value="TreeGrafter"/>
</dbReference>
<dbReference type="PROSITE" id="PS50090">
    <property type="entry name" value="MYB_LIKE"/>
    <property type="match status" value="1"/>
</dbReference>
<feature type="compositionally biased region" description="Polar residues" evidence="1">
    <location>
        <begin position="746"/>
        <end position="764"/>
    </location>
</feature>
<sequence length="1063" mass="122795">MEETPKRKKSKHNKTQEMESVTSAPKRKRTGDAYTKKQIEQEYEEISIKKKRRKTESHLEADDVTPGEGQQRTHHQKYNEKVKKTFKDSNRLHGDKAFGTEEAPCSDLEVRTKKKKKKLKKDSRERLLEDSIGEETLTCEAKHGTRKKKKREGGGGLQEDDDENNLQHGFTELVSERKYPGCSVTPKQLHESVKKTKKGKFQEADDITVDEEKIKKFCKAKGLNVLNLGEGLPEEALYMEPADLEYSGKHKKKKHKKDCRESIVEDTLVEESLTPDAQHTSKKKTTKRKDGGSESHSQNSFTGELVTKRKHHGGSKTIEQVDECFDQVEDILEEQLLVPETQHAYKKKKKRKDGSGGLQEKNDESNLQHGFTEKLIFDRKYPGGSETLEQVDESVKKKRKKKRKDESKEADDLTTDEENDLKGLHRDEEALYSEPADAEHRPNMKKKAKKDRRERILDDSLGKELLTAETQHRSKKKKAKQKDGGDKSHRPDCFTGEFVTKRKHQGGLETIEQVDESVDWAEDSLVGDLLVPETQHAYKKKKKWKGGGDLQEDVCTGEPFTPQKCPDNFESSEQVDARMVQEEKPVKKRKRRGEPHQEADDITADDAASSVCLPAEESSYSQLHDTEAKPSCKKKKKSKKDHGERPLEDHFVEESLTRSGQHPSKKKKKRKRKGGEDESHEQHCFMQEPVEYQGDSENTNPVDETVDRAAERVKKRKTKNKHSDMREEASEILTEETHLEDDDAPTDSTQTNQLLQSQIVVSNGESEEDTEKISSSRSRTQTSAPTDTDQNPTTQDEREMRREGGDERSATSDQNTRKYLRKAHYIREADLALLNEYFPKTNQRVLRTVTIQELERIRMAKKNGIMFRSGQFTIDEDEQIKKNVQKFMSEVGIDSAEHLFCTYKFPEKKRTLEEIKRKFHFGHRIAEGLNRRISDIFNRAKKIFDLSTKRGRFSEEEADQLMMYYELYGKNWRKISLLMNRTTYSSSLKFSQIRLDPVLGVWSTEEMNRLITAVKQFVLNSLGRDNGDEPVTIAKEKLYTGISWVQIEEEVKTRNWTHCKREW</sequence>
<dbReference type="PROSITE" id="PS51294">
    <property type="entry name" value="HTH_MYB"/>
    <property type="match status" value="1"/>
</dbReference>
<feature type="compositionally biased region" description="Basic and acidic residues" evidence="1">
    <location>
        <begin position="420"/>
        <end position="429"/>
    </location>
</feature>
<comment type="caution">
    <text evidence="4">The sequence shown here is derived from an EMBL/GenBank/DDBJ whole genome shotgun (WGS) entry which is preliminary data.</text>
</comment>
<feature type="compositionally biased region" description="Basic and acidic residues" evidence="1">
    <location>
        <begin position="77"/>
        <end position="99"/>
    </location>
</feature>
<evidence type="ECO:0000313" key="4">
    <source>
        <dbReference type="EMBL" id="KAG9469419.1"/>
    </source>
</evidence>
<dbReference type="AlphaFoldDB" id="A0A8J6EHR4"/>
<feature type="compositionally biased region" description="Basic and acidic residues" evidence="1">
    <location>
        <begin position="481"/>
        <end position="492"/>
    </location>
</feature>
<dbReference type="PANTHER" id="PTHR46760">
    <property type="entry name" value="TRANSCRIPTION TERMINATION FACTOR 1"/>
    <property type="match status" value="1"/>
</dbReference>
<feature type="domain" description="Myb-like" evidence="2">
    <location>
        <begin position="1000"/>
        <end position="1063"/>
    </location>
</feature>
<feature type="compositionally biased region" description="Low complexity" evidence="1">
    <location>
        <begin position="785"/>
        <end position="794"/>
    </location>
</feature>
<feature type="compositionally biased region" description="Basic residues" evidence="1">
    <location>
        <begin position="663"/>
        <end position="673"/>
    </location>
</feature>
<dbReference type="InterPro" id="IPR009057">
    <property type="entry name" value="Homeodomain-like_sf"/>
</dbReference>
<dbReference type="GO" id="GO:0006363">
    <property type="term" value="P:termination of RNA polymerase I transcription"/>
    <property type="evidence" value="ECO:0007669"/>
    <property type="project" value="TreeGrafter"/>
</dbReference>
<evidence type="ECO:0000256" key="1">
    <source>
        <dbReference type="SAM" id="MobiDB-lite"/>
    </source>
</evidence>
<dbReference type="SMART" id="SM00717">
    <property type="entry name" value="SANT"/>
    <property type="match status" value="3"/>
</dbReference>
<dbReference type="GO" id="GO:0005730">
    <property type="term" value="C:nucleolus"/>
    <property type="evidence" value="ECO:0007669"/>
    <property type="project" value="TreeGrafter"/>
</dbReference>
<feature type="compositionally biased region" description="Basic and acidic residues" evidence="1">
    <location>
        <begin position="674"/>
        <end position="683"/>
    </location>
</feature>
<keyword evidence="5" id="KW-1185">Reference proteome</keyword>
<feature type="compositionally biased region" description="Basic and acidic residues" evidence="1">
    <location>
        <begin position="795"/>
        <end position="810"/>
    </location>
</feature>
<dbReference type="Proteomes" id="UP000770717">
    <property type="component" value="Unassembled WGS sequence"/>
</dbReference>
<evidence type="ECO:0000259" key="2">
    <source>
        <dbReference type="PROSITE" id="PS50090"/>
    </source>
</evidence>
<feature type="compositionally biased region" description="Basic and acidic residues" evidence="1">
    <location>
        <begin position="30"/>
        <end position="40"/>
    </location>
</feature>
<dbReference type="InterPro" id="IPR053078">
    <property type="entry name" value="TTF1-like"/>
</dbReference>
<feature type="compositionally biased region" description="Basic residues" evidence="1">
    <location>
        <begin position="631"/>
        <end position="640"/>
    </location>
</feature>
<dbReference type="SUPFAM" id="SSF46689">
    <property type="entry name" value="Homeodomain-like"/>
    <property type="match status" value="1"/>
</dbReference>
<dbReference type="InterPro" id="IPR017930">
    <property type="entry name" value="Myb_dom"/>
</dbReference>
<feature type="compositionally biased region" description="Basic and acidic residues" evidence="1">
    <location>
        <begin position="451"/>
        <end position="462"/>
    </location>
</feature>
<feature type="region of interest" description="Disordered" evidence="1">
    <location>
        <begin position="1"/>
        <end position="168"/>
    </location>
</feature>
<dbReference type="OrthoDB" id="5812619at2759"/>
<evidence type="ECO:0000259" key="3">
    <source>
        <dbReference type="PROSITE" id="PS51294"/>
    </source>
</evidence>
<gene>
    <name evidence="4" type="ORF">GDO78_020545</name>
</gene>
<evidence type="ECO:0000313" key="5">
    <source>
        <dbReference type="Proteomes" id="UP000770717"/>
    </source>
</evidence>
<feature type="compositionally biased region" description="Basic residues" evidence="1">
    <location>
        <begin position="112"/>
        <end position="121"/>
    </location>
</feature>
<reference evidence="4" key="1">
    <citation type="thesis" date="2020" institute="ProQuest LLC" country="789 East Eisenhower Parkway, Ann Arbor, MI, USA">
        <title>Comparative Genomics and Chromosome Evolution.</title>
        <authorList>
            <person name="Mudd A.B."/>
        </authorList>
    </citation>
    <scope>NUCLEOTIDE SEQUENCE</scope>
    <source>
        <strain evidence="4">HN-11 Male</strain>
        <tissue evidence="4">Kidney and liver</tissue>
    </source>
</reference>
<dbReference type="InterPro" id="IPR001005">
    <property type="entry name" value="SANT/Myb"/>
</dbReference>
<dbReference type="Gene3D" id="1.10.10.60">
    <property type="entry name" value="Homeodomain-like"/>
    <property type="match status" value="1"/>
</dbReference>
<organism evidence="4 5">
    <name type="scientific">Eleutherodactylus coqui</name>
    <name type="common">Puerto Rican coqui</name>
    <dbReference type="NCBI Taxonomy" id="57060"/>
    <lineage>
        <taxon>Eukaryota</taxon>
        <taxon>Metazoa</taxon>
        <taxon>Chordata</taxon>
        <taxon>Craniata</taxon>
        <taxon>Vertebrata</taxon>
        <taxon>Euteleostomi</taxon>
        <taxon>Amphibia</taxon>
        <taxon>Batrachia</taxon>
        <taxon>Anura</taxon>
        <taxon>Neobatrachia</taxon>
        <taxon>Hyloidea</taxon>
        <taxon>Eleutherodactylidae</taxon>
        <taxon>Eleutherodactylinae</taxon>
        <taxon>Eleutherodactylus</taxon>
        <taxon>Eleutherodactylus</taxon>
    </lineage>
</organism>
<feature type="compositionally biased region" description="Basic and acidic residues" evidence="1">
    <location>
        <begin position="641"/>
        <end position="656"/>
    </location>
</feature>
<feature type="domain" description="HTH myb-type" evidence="3">
    <location>
        <begin position="945"/>
        <end position="982"/>
    </location>
</feature>
<protein>
    <recommendedName>
        <fullName evidence="6">Transcription termination factor 1</fullName>
    </recommendedName>
</protein>
<dbReference type="PANTHER" id="PTHR46760:SF1">
    <property type="entry name" value="TRANSCRIPTION TERMINATION FACTOR 1"/>
    <property type="match status" value="1"/>
</dbReference>
<name>A0A8J6EHR4_ELECQ</name>
<feature type="compositionally biased region" description="Basic residues" evidence="1">
    <location>
        <begin position="1"/>
        <end position="13"/>
    </location>
</feature>
<accession>A0A8J6EHR4</accession>
<feature type="region of interest" description="Disordered" evidence="1">
    <location>
        <begin position="536"/>
        <end position="816"/>
    </location>
</feature>
<dbReference type="EMBL" id="WNTK01000527">
    <property type="protein sequence ID" value="KAG9469419.1"/>
    <property type="molecule type" value="Genomic_DNA"/>
</dbReference>
<feature type="region of interest" description="Disordered" evidence="1">
    <location>
        <begin position="335"/>
        <end position="494"/>
    </location>
</feature>
<feature type="compositionally biased region" description="Basic and acidic residues" evidence="1">
    <location>
        <begin position="360"/>
        <end position="381"/>
    </location>
</feature>
<feature type="compositionally biased region" description="Polar residues" evidence="1">
    <location>
        <begin position="773"/>
        <end position="784"/>
    </location>
</feature>
<feature type="region of interest" description="Disordered" evidence="1">
    <location>
        <begin position="244"/>
        <end position="316"/>
    </location>
</feature>